<dbReference type="Gene3D" id="3.20.20.70">
    <property type="entry name" value="Aldolase class I"/>
    <property type="match status" value="1"/>
</dbReference>
<dbReference type="AlphaFoldDB" id="S2S122"/>
<dbReference type="Proteomes" id="UP000014243">
    <property type="component" value="Unassembled WGS sequence"/>
</dbReference>
<name>S2S122_LACPA</name>
<comment type="caution">
    <text evidence="1">The sequence shown here is derived from an EMBL/GenBank/DDBJ whole genome shotgun (WGS) entry which is preliminary data.</text>
</comment>
<sequence length="43" mass="4672">KPYAADGEAAGKKWLQTEGKANIDRLNKVLAETATPWTDKVEG</sequence>
<protein>
    <submittedName>
        <fullName evidence="1">Tagatose 1,6-diphosphate aldolase</fullName>
    </submittedName>
</protein>
<feature type="non-terminal residue" evidence="1">
    <location>
        <position position="1"/>
    </location>
</feature>
<evidence type="ECO:0000313" key="2">
    <source>
        <dbReference type="Proteomes" id="UP000014243"/>
    </source>
</evidence>
<dbReference type="EMBL" id="ANKC01000953">
    <property type="protein sequence ID" value="EPC73303.1"/>
    <property type="molecule type" value="Genomic_DNA"/>
</dbReference>
<evidence type="ECO:0000313" key="1">
    <source>
        <dbReference type="EMBL" id="EPC73303.1"/>
    </source>
</evidence>
<gene>
    <name evidence="1" type="ORF">Lpp126_13327</name>
</gene>
<proteinExistence type="predicted"/>
<organism evidence="1 2">
    <name type="scientific">Lacticaseibacillus paracasei subsp. paracasei Lpp126</name>
    <dbReference type="NCBI Taxonomy" id="1256206"/>
    <lineage>
        <taxon>Bacteria</taxon>
        <taxon>Bacillati</taxon>
        <taxon>Bacillota</taxon>
        <taxon>Bacilli</taxon>
        <taxon>Lactobacillales</taxon>
        <taxon>Lactobacillaceae</taxon>
        <taxon>Lacticaseibacillus</taxon>
    </lineage>
</organism>
<dbReference type="InterPro" id="IPR013785">
    <property type="entry name" value="Aldolase_TIM"/>
</dbReference>
<reference evidence="1 2" key="1">
    <citation type="journal article" date="2013" name="PLoS ONE">
        <title>Lactobacillus paracasei comparative genomics: towards species pan-genome definition and exploitation of diversity.</title>
        <authorList>
            <person name="Smokvina T."/>
            <person name="Wels M."/>
            <person name="Polka J."/>
            <person name="Chervaux C."/>
            <person name="Brisse S."/>
            <person name="Boekhorst J."/>
            <person name="van Hylckama Vlieg J.E."/>
            <person name="Siezen R.J."/>
        </authorList>
    </citation>
    <scope>NUCLEOTIDE SEQUENCE [LARGE SCALE GENOMIC DNA]</scope>
    <source>
        <strain evidence="1 2">Lpp126</strain>
    </source>
</reference>
<accession>S2S122</accession>